<accession>A0AA95F2N6</accession>
<proteinExistence type="predicted"/>
<dbReference type="EMBL" id="CP119317">
    <property type="protein sequence ID" value="WEK53645.1"/>
    <property type="molecule type" value="Genomic_DNA"/>
</dbReference>
<sequence length="362" mass="43064">MGDQKEISAEWKAIIFDYVSRMNEVMLNRSVEMLVGLTDFEQQKRIERCLKALGERELREGIKPVRSEMRARIERIQLVRGELLTDLAVHQIRTFEQRNLTWTEEKIERERVGFIRSGRDWRISRVRVLVDEAMLAATWHQQMQEVPLDEEENLKTQSIPRPYMNPQAVHGFKSRLWPGVGNSEDYRWDEIGRRSEYRREEVVAYAERWWNEPNPSYENFEVNCTNYVSQCIFAGGAPMNYTGRRDLGWWYRGQLNKQEHWSYSWAVANSLQKLLSQPRGYGLRAQNVERPEQLRLGDVICYDWDGNGRFGHNTIVTAFTPEGMPLVNANTVSSRHRFWDYRDSYAWTEQTRYKFFHITDEF</sequence>
<gene>
    <name evidence="2" type="ORF">P0Y55_13810</name>
</gene>
<name>A0AA95F2N6_9BACL</name>
<evidence type="ECO:0000313" key="3">
    <source>
        <dbReference type="Proteomes" id="UP001178662"/>
    </source>
</evidence>
<dbReference type="AlphaFoldDB" id="A0AA95F2N6"/>
<dbReference type="Proteomes" id="UP001178662">
    <property type="component" value="Chromosome"/>
</dbReference>
<dbReference type="PANTHER" id="PTHR40032:SF1">
    <property type="entry name" value="EXPORTED PROTEIN"/>
    <property type="match status" value="1"/>
</dbReference>
<evidence type="ECO:0000313" key="2">
    <source>
        <dbReference type="EMBL" id="WEK53645.1"/>
    </source>
</evidence>
<keyword evidence="3" id="KW-1185">Reference proteome</keyword>
<feature type="domain" description="Putative amidase" evidence="1">
    <location>
        <begin position="196"/>
        <end position="352"/>
    </location>
</feature>
<protein>
    <submittedName>
        <fullName evidence="2">Amidase domain-containing protein</fullName>
    </submittedName>
</protein>
<dbReference type="Pfam" id="PF12671">
    <property type="entry name" value="Amidase_6"/>
    <property type="match status" value="1"/>
</dbReference>
<organism evidence="2 3">
    <name type="scientific">Candidatus Cohnella colombiensis</name>
    <dbReference type="NCBI Taxonomy" id="3121368"/>
    <lineage>
        <taxon>Bacteria</taxon>
        <taxon>Bacillati</taxon>
        <taxon>Bacillota</taxon>
        <taxon>Bacilli</taxon>
        <taxon>Bacillales</taxon>
        <taxon>Paenibacillaceae</taxon>
        <taxon>Cohnella</taxon>
    </lineage>
</organism>
<evidence type="ECO:0000259" key="1">
    <source>
        <dbReference type="Pfam" id="PF12671"/>
    </source>
</evidence>
<dbReference type="PANTHER" id="PTHR40032">
    <property type="entry name" value="EXPORTED PROTEIN-RELATED"/>
    <property type="match status" value="1"/>
</dbReference>
<reference evidence="2" key="1">
    <citation type="submission" date="2023-03" db="EMBL/GenBank/DDBJ databases">
        <title>Andean soil-derived lignocellulolytic bacterial consortium as a source of novel taxa and putative plastic-active enzymes.</title>
        <authorList>
            <person name="Diaz-Garcia L."/>
            <person name="Chuvochina M."/>
            <person name="Feuerriegel G."/>
            <person name="Bunk B."/>
            <person name="Sproer C."/>
            <person name="Streit W.R."/>
            <person name="Rodriguez L.M."/>
            <person name="Overmann J."/>
            <person name="Jimenez D.J."/>
        </authorList>
    </citation>
    <scope>NUCLEOTIDE SEQUENCE</scope>
    <source>
        <strain evidence="2">MAG 2441</strain>
    </source>
</reference>
<dbReference type="InterPro" id="IPR024301">
    <property type="entry name" value="Amidase_6"/>
</dbReference>